<dbReference type="InterPro" id="IPR025234">
    <property type="entry name" value="YjzH-like"/>
</dbReference>
<comment type="caution">
    <text evidence="1">The sequence shown here is derived from an EMBL/GenBank/DDBJ whole genome shotgun (WGS) entry which is preliminary data.</text>
</comment>
<dbReference type="Proteomes" id="UP000294911">
    <property type="component" value="Unassembled WGS sequence"/>
</dbReference>
<name>A0A4R2QED2_9PSEU</name>
<reference evidence="1 2" key="1">
    <citation type="submission" date="2019-03" db="EMBL/GenBank/DDBJ databases">
        <title>Genomic Encyclopedia of Type Strains, Phase IV (KMG-IV): sequencing the most valuable type-strain genomes for metagenomic binning, comparative biology and taxonomic classification.</title>
        <authorList>
            <person name="Goeker M."/>
        </authorList>
    </citation>
    <scope>NUCLEOTIDE SEQUENCE [LARGE SCALE GENOMIC DNA]</scope>
    <source>
        <strain evidence="1 2">DSM 45765</strain>
    </source>
</reference>
<dbReference type="EMBL" id="SLXQ01000012">
    <property type="protein sequence ID" value="TCP47347.1"/>
    <property type="molecule type" value="Genomic_DNA"/>
</dbReference>
<dbReference type="Pfam" id="PF13783">
    <property type="entry name" value="DUF4177"/>
    <property type="match status" value="1"/>
</dbReference>
<gene>
    <name evidence="1" type="ORF">EV191_112143</name>
</gene>
<evidence type="ECO:0000313" key="2">
    <source>
        <dbReference type="Proteomes" id="UP000294911"/>
    </source>
</evidence>
<dbReference type="AlphaFoldDB" id="A0A4R2QED2"/>
<protein>
    <submittedName>
        <fullName evidence="1">Uncharacterized protein DUF4177</fullName>
    </submittedName>
</protein>
<sequence length="63" mass="7022">MSTEFEYRVQTYKLGWKGFDFGQIETDLNELGRQGWDAVSTVAPSVGSGHTGEFGIILKRPRG</sequence>
<proteinExistence type="predicted"/>
<accession>A0A4R2QED2</accession>
<organism evidence="1 2">
    <name type="scientific">Tamaricihabitans halophyticus</name>
    <dbReference type="NCBI Taxonomy" id="1262583"/>
    <lineage>
        <taxon>Bacteria</taxon>
        <taxon>Bacillati</taxon>
        <taxon>Actinomycetota</taxon>
        <taxon>Actinomycetes</taxon>
        <taxon>Pseudonocardiales</taxon>
        <taxon>Pseudonocardiaceae</taxon>
        <taxon>Tamaricihabitans</taxon>
    </lineage>
</organism>
<evidence type="ECO:0000313" key="1">
    <source>
        <dbReference type="EMBL" id="TCP47347.1"/>
    </source>
</evidence>
<dbReference type="OrthoDB" id="3577415at2"/>
<dbReference type="RefSeq" id="WP_132879313.1">
    <property type="nucleotide sequence ID" value="NZ_SLXQ01000012.1"/>
</dbReference>
<keyword evidence="2" id="KW-1185">Reference proteome</keyword>